<comment type="caution">
    <text evidence="1">The sequence shown here is derived from an EMBL/GenBank/DDBJ whole genome shotgun (WGS) entry which is preliminary data.</text>
</comment>
<evidence type="ECO:0000313" key="2">
    <source>
        <dbReference type="Proteomes" id="UP000568877"/>
    </source>
</evidence>
<dbReference type="InterPro" id="IPR035966">
    <property type="entry name" value="PKF_sf"/>
</dbReference>
<protein>
    <recommendedName>
        <fullName evidence="3">6-phosphofructokinase 1</fullName>
    </recommendedName>
</protein>
<sequence>TLVGIKAVNLIHEGKFGYMASYKDGKVTEVSLALATKEIKKVSSTWLELLPVLFKN</sequence>
<gene>
    <name evidence="1" type="ORF">HKBW3S42_01935</name>
</gene>
<evidence type="ECO:0000313" key="1">
    <source>
        <dbReference type="EMBL" id="GFP33598.1"/>
    </source>
</evidence>
<dbReference type="EMBL" id="BLSA01000587">
    <property type="protein sequence ID" value="GFP33598.1"/>
    <property type="molecule type" value="Genomic_DNA"/>
</dbReference>
<evidence type="ECO:0008006" key="3">
    <source>
        <dbReference type="Google" id="ProtNLM"/>
    </source>
</evidence>
<dbReference type="AlphaFoldDB" id="A0A6V8PMU6"/>
<dbReference type="Proteomes" id="UP000568877">
    <property type="component" value="Unassembled WGS sequence"/>
</dbReference>
<proteinExistence type="predicted"/>
<name>A0A6V8PMU6_9ACTN</name>
<reference evidence="1 2" key="1">
    <citation type="journal article" date="2020" name="Front. Microbiol.">
        <title>Single-cell genomics of novel Actinobacteria with the Wood-Ljungdahl pathway discovered in a serpentinizing system.</title>
        <authorList>
            <person name="Merino N."/>
            <person name="Kawai M."/>
            <person name="Boyd E.S."/>
            <person name="Colman D.R."/>
            <person name="McGlynn S.E."/>
            <person name="Nealson K.H."/>
            <person name="Kurokawa K."/>
            <person name="Hongoh Y."/>
        </authorList>
    </citation>
    <scope>NUCLEOTIDE SEQUENCE [LARGE SCALE GENOMIC DNA]</scope>
    <source>
        <strain evidence="1 2">S42</strain>
    </source>
</reference>
<dbReference type="GO" id="GO:0003872">
    <property type="term" value="F:6-phosphofructokinase activity"/>
    <property type="evidence" value="ECO:0007669"/>
    <property type="project" value="InterPro"/>
</dbReference>
<accession>A0A6V8PMU6</accession>
<organism evidence="1 2">
    <name type="scientific">Candidatus Hakubella thermalkaliphila</name>
    <dbReference type="NCBI Taxonomy" id="2754717"/>
    <lineage>
        <taxon>Bacteria</taxon>
        <taxon>Bacillati</taxon>
        <taxon>Actinomycetota</taxon>
        <taxon>Actinomycetota incertae sedis</taxon>
        <taxon>Candidatus Hakubellales</taxon>
        <taxon>Candidatus Hakubellaceae</taxon>
        <taxon>Candidatus Hakubella</taxon>
    </lineage>
</organism>
<feature type="non-terminal residue" evidence="1">
    <location>
        <position position="1"/>
    </location>
</feature>
<dbReference type="SUPFAM" id="SSF53784">
    <property type="entry name" value="Phosphofructokinase"/>
    <property type="match status" value="1"/>
</dbReference>